<name>A0ABV4JQF8_9BACT</name>
<reference evidence="2 3" key="1">
    <citation type="submission" date="2024-07" db="EMBL/GenBank/DDBJ databases">
        <title>Active virus-host system and metabolic interactions in a Lokiarchaeon culture.</title>
        <authorList>
            <person name="Ponce Toledo R.I."/>
            <person name="Rodrigues Oliveira T."/>
            <person name="Schleper C."/>
        </authorList>
    </citation>
    <scope>NUCLEOTIDE SEQUENCE [LARGE SCALE GENOMIC DNA]</scope>
    <source>
        <strain evidence="2 3">B35</strain>
    </source>
</reference>
<dbReference type="InterPro" id="IPR054339">
    <property type="entry name" value="GMT_wHTH"/>
</dbReference>
<dbReference type="RefSeq" id="WP_371150152.1">
    <property type="nucleotide sequence ID" value="NZ_JBFSOO010000003.1"/>
</dbReference>
<comment type="caution">
    <text evidence="2">The sequence shown here is derived from an EMBL/GenBank/DDBJ whole genome shotgun (WGS) entry which is preliminary data.</text>
</comment>
<evidence type="ECO:0000313" key="2">
    <source>
        <dbReference type="EMBL" id="MEZ6852985.1"/>
    </source>
</evidence>
<dbReference type="NCBIfam" id="TIGR04474">
    <property type="entry name" value="tcm_partner"/>
    <property type="match status" value="1"/>
</dbReference>
<organism evidence="2 3">
    <name type="scientific">Halodesulfovibrio aestuarii</name>
    <dbReference type="NCBI Taxonomy" id="126333"/>
    <lineage>
        <taxon>Bacteria</taxon>
        <taxon>Pseudomonadati</taxon>
        <taxon>Thermodesulfobacteriota</taxon>
        <taxon>Desulfovibrionia</taxon>
        <taxon>Desulfovibrionales</taxon>
        <taxon>Desulfovibrionaceae</taxon>
        <taxon>Halodesulfovibrio</taxon>
    </lineage>
</organism>
<dbReference type="InterPro" id="IPR031009">
    <property type="entry name" value="Tcm_partner"/>
</dbReference>
<protein>
    <submittedName>
        <fullName evidence="2">Three-Cys-motif partner protein TcmP</fullName>
    </submittedName>
</protein>
<accession>A0ABV4JQF8</accession>
<evidence type="ECO:0000259" key="1">
    <source>
        <dbReference type="Pfam" id="PF22560"/>
    </source>
</evidence>
<dbReference type="Proteomes" id="UP001568358">
    <property type="component" value="Unassembled WGS sequence"/>
</dbReference>
<sequence length="367" mass="41862">MVKDHHDEPYDEGTRLKLDLFADYVTSWLPVFIHTPFITNISIYDFFSGPGCDLNGVPGSPLRIAQIVNNKFQEQLHEKDKQVAAVFNDKAPKKVLSLQERLESAQSDCFQAHVQCNEFSDAFLEHLPSMKKQGHANLVLLDPTGFHWHPEDIQRIAAIKCTDWIAFIPSNYALRFKKLESIKKCWPKLHEESMTNKNSTRVIAEHLKEEYLPTDHLVAHFGIKKSGGRSHGVLFGSNSWKGLEKFIEQCWKADPHNGAASYELEGDIKDTGQPLLIEMPHGSKLRNFKRSFQSEILSGKIQTNKDAYEYTLKAACLPKHASEVLSDLKKHKKIKYSDSKSPTAVKKLSMSFKAIFQDRKIQNIEIE</sequence>
<gene>
    <name evidence="2" type="primary">tcmP</name>
    <name evidence="2" type="ORF">AB2Z07_05455</name>
</gene>
<feature type="domain" description="GMT-like wHTH" evidence="1">
    <location>
        <begin position="275"/>
        <end position="340"/>
    </location>
</feature>
<proteinExistence type="predicted"/>
<dbReference type="EMBL" id="JBFSOO010000003">
    <property type="protein sequence ID" value="MEZ6852985.1"/>
    <property type="molecule type" value="Genomic_DNA"/>
</dbReference>
<keyword evidence="3" id="KW-1185">Reference proteome</keyword>
<dbReference type="Pfam" id="PF22560">
    <property type="entry name" value="GMT-wHTH"/>
    <property type="match status" value="1"/>
</dbReference>
<evidence type="ECO:0000313" key="3">
    <source>
        <dbReference type="Proteomes" id="UP001568358"/>
    </source>
</evidence>